<evidence type="ECO:0000313" key="2">
    <source>
        <dbReference type="EMBL" id="RPF23379.1"/>
    </source>
</evidence>
<feature type="transmembrane region" description="Helical" evidence="1">
    <location>
        <begin position="72"/>
        <end position="91"/>
    </location>
</feature>
<keyword evidence="1" id="KW-0472">Membrane</keyword>
<keyword evidence="1" id="KW-1133">Transmembrane helix</keyword>
<dbReference type="Proteomes" id="UP000280501">
    <property type="component" value="Unassembled WGS sequence"/>
</dbReference>
<proteinExistence type="predicted"/>
<reference evidence="2 3" key="1">
    <citation type="submission" date="2018-11" db="EMBL/GenBank/DDBJ databases">
        <title>Sequencing the genomes of 1000 actinobacteria strains.</title>
        <authorList>
            <person name="Klenk H.-P."/>
        </authorList>
    </citation>
    <scope>NUCLEOTIDE SEQUENCE [LARGE SCALE GENOMIC DNA]</scope>
    <source>
        <strain evidence="2 3">DSM 15700</strain>
    </source>
</reference>
<keyword evidence="1" id="KW-0812">Transmembrane</keyword>
<accession>A0A3N4YQS2</accession>
<feature type="transmembrane region" description="Helical" evidence="1">
    <location>
        <begin position="17"/>
        <end position="37"/>
    </location>
</feature>
<dbReference type="RefSeq" id="WP_123816166.1">
    <property type="nucleotide sequence ID" value="NZ_RKQZ01000001.1"/>
</dbReference>
<evidence type="ECO:0000313" key="3">
    <source>
        <dbReference type="Proteomes" id="UP000280501"/>
    </source>
</evidence>
<feature type="transmembrane region" description="Helical" evidence="1">
    <location>
        <begin position="49"/>
        <end position="66"/>
    </location>
</feature>
<comment type="caution">
    <text evidence="2">The sequence shown here is derived from an EMBL/GenBank/DDBJ whole genome shotgun (WGS) entry which is preliminary data.</text>
</comment>
<sequence length="92" mass="9615">MADNIDDRPHAEQKGEILTVTNMISLAGAVLIIGLLLERFAGMDPAYAVGRVVSVPLLVTAVVVGARRGSWLSLVLPTIGLALVVSTFFIGG</sequence>
<dbReference type="AlphaFoldDB" id="A0A3N4YQS2"/>
<protein>
    <submittedName>
        <fullName evidence="2">Uncharacterized protein</fullName>
    </submittedName>
</protein>
<organism evidence="2 3">
    <name type="scientific">Myceligenerans xiligouense</name>
    <dbReference type="NCBI Taxonomy" id="253184"/>
    <lineage>
        <taxon>Bacteria</taxon>
        <taxon>Bacillati</taxon>
        <taxon>Actinomycetota</taxon>
        <taxon>Actinomycetes</taxon>
        <taxon>Micrococcales</taxon>
        <taxon>Promicromonosporaceae</taxon>
        <taxon>Myceligenerans</taxon>
    </lineage>
</organism>
<evidence type="ECO:0000256" key="1">
    <source>
        <dbReference type="SAM" id="Phobius"/>
    </source>
</evidence>
<gene>
    <name evidence="2" type="ORF">EDD34_4064</name>
</gene>
<keyword evidence="3" id="KW-1185">Reference proteome</keyword>
<name>A0A3N4YQS2_9MICO</name>
<dbReference type="EMBL" id="RKQZ01000001">
    <property type="protein sequence ID" value="RPF23379.1"/>
    <property type="molecule type" value="Genomic_DNA"/>
</dbReference>